<feature type="transmembrane region" description="Helical" evidence="1">
    <location>
        <begin position="39"/>
        <end position="72"/>
    </location>
</feature>
<name>A0A378U7N5_9GAMM</name>
<feature type="transmembrane region" description="Helical" evidence="1">
    <location>
        <begin position="146"/>
        <end position="166"/>
    </location>
</feature>
<accession>A0A378U7N5</accession>
<reference evidence="2 3" key="1">
    <citation type="submission" date="2018-06" db="EMBL/GenBank/DDBJ databases">
        <authorList>
            <consortium name="Pathogen Informatics"/>
            <person name="Doyle S."/>
        </authorList>
    </citation>
    <scope>NUCLEOTIDE SEQUENCE [LARGE SCALE GENOMIC DNA]</scope>
    <source>
        <strain evidence="2 3">NCTC12877</strain>
    </source>
</reference>
<evidence type="ECO:0000313" key="2">
    <source>
        <dbReference type="EMBL" id="STZ70253.1"/>
    </source>
</evidence>
<dbReference type="Proteomes" id="UP000254065">
    <property type="component" value="Unassembled WGS sequence"/>
</dbReference>
<dbReference type="EMBL" id="UGQB01000006">
    <property type="protein sequence ID" value="STZ70253.1"/>
    <property type="molecule type" value="Genomic_DNA"/>
</dbReference>
<gene>
    <name evidence="2" type="ORF">NCTC12877_02727</name>
</gene>
<sequence>MTLFGFFGSGVDVLSTILPLITNTGSPSVGFGTLNDGVLLVVILSLLLTPVSVASVISGAVAGLVGTLAVAISGLPSPSLSVGLSVLVAVGSSALVTDSSSLLIPSPSLSSLPSGVLPSLVGLVGSVPTSFSSASVTPSLSSSSSWLSGIPSLSVSTMVLLFLAGVEVRLSASLPAWS</sequence>
<keyword evidence="1" id="KW-0812">Transmembrane</keyword>
<feature type="transmembrane region" description="Helical" evidence="1">
    <location>
        <begin position="79"/>
        <end position="96"/>
    </location>
</feature>
<organism evidence="2 3">
    <name type="scientific">Moraxella caprae</name>
    <dbReference type="NCBI Taxonomy" id="90240"/>
    <lineage>
        <taxon>Bacteria</taxon>
        <taxon>Pseudomonadati</taxon>
        <taxon>Pseudomonadota</taxon>
        <taxon>Gammaproteobacteria</taxon>
        <taxon>Moraxellales</taxon>
        <taxon>Moraxellaceae</taxon>
        <taxon>Moraxella</taxon>
    </lineage>
</organism>
<keyword evidence="1" id="KW-0472">Membrane</keyword>
<keyword evidence="1" id="KW-1133">Transmembrane helix</keyword>
<protein>
    <submittedName>
        <fullName evidence="2">Uncharacterized protein</fullName>
    </submittedName>
</protein>
<keyword evidence="3" id="KW-1185">Reference proteome</keyword>
<evidence type="ECO:0000256" key="1">
    <source>
        <dbReference type="SAM" id="Phobius"/>
    </source>
</evidence>
<dbReference type="AlphaFoldDB" id="A0A378U7N5"/>
<proteinExistence type="predicted"/>
<evidence type="ECO:0000313" key="3">
    <source>
        <dbReference type="Proteomes" id="UP000254065"/>
    </source>
</evidence>